<organism evidence="5 6">
    <name type="scientific">Haloferax gibbonsii</name>
    <dbReference type="NCBI Taxonomy" id="35746"/>
    <lineage>
        <taxon>Archaea</taxon>
        <taxon>Methanobacteriati</taxon>
        <taxon>Methanobacteriota</taxon>
        <taxon>Stenosarchaea group</taxon>
        <taxon>Halobacteria</taxon>
        <taxon>Halobacteriales</taxon>
        <taxon>Haloferacaceae</taxon>
        <taxon>Haloferax</taxon>
    </lineage>
</organism>
<dbReference type="GeneID" id="25245418"/>
<evidence type="ECO:0000256" key="1">
    <source>
        <dbReference type="ARBA" id="ARBA00001946"/>
    </source>
</evidence>
<keyword evidence="3" id="KW-0378">Hydrolase</keyword>
<evidence type="ECO:0000313" key="5">
    <source>
        <dbReference type="EMBL" id="AKU07246.1"/>
    </source>
</evidence>
<name>A0A0K1IS17_HALGI</name>
<evidence type="ECO:0000259" key="4">
    <source>
        <dbReference type="Pfam" id="PF08774"/>
    </source>
</evidence>
<reference evidence="6" key="1">
    <citation type="journal article" date="2015" name="J. Biotechnol.">
        <title>Complete genome sequence of Haloferax gibbonsii strain ARA6, a potential producer of polyhydroxyalkanoates and halocins isolated from Araruama, Rio de Janeiro, Brasil.</title>
        <authorList>
            <person name="Pinto L.H."/>
            <person name="D'Alincourt Carvalho-Assef A.P."/>
            <person name="Vieira R.P."/>
            <person name="Clementino M.M."/>
            <person name="Albano R.M."/>
        </authorList>
    </citation>
    <scope>NUCLEOTIDE SEQUENCE [LARGE SCALE GENOMIC DNA]</scope>
    <source>
        <strain evidence="6">ARA6</strain>
    </source>
</reference>
<evidence type="ECO:0000256" key="3">
    <source>
        <dbReference type="ARBA" id="ARBA00022801"/>
    </source>
</evidence>
<dbReference type="GO" id="GO:0004518">
    <property type="term" value="F:nuclease activity"/>
    <property type="evidence" value="ECO:0007669"/>
    <property type="project" value="UniProtKB-KW"/>
</dbReference>
<proteinExistence type="predicted"/>
<dbReference type="AlphaFoldDB" id="A0A0K1IS17"/>
<comment type="cofactor">
    <cofactor evidence="1">
        <name>Mg(2+)</name>
        <dbReference type="ChEBI" id="CHEBI:18420"/>
    </cofactor>
</comment>
<gene>
    <name evidence="5" type="ORF">ABY42_05620</name>
</gene>
<dbReference type="PATRIC" id="fig|35746.4.peg.1195"/>
<evidence type="ECO:0000313" key="6">
    <source>
        <dbReference type="Proteomes" id="UP000066124"/>
    </source>
</evidence>
<accession>A0A0K1IS17</accession>
<dbReference type="InterPro" id="IPR014883">
    <property type="entry name" value="VRR_NUC"/>
</dbReference>
<feature type="domain" description="VRR-NUC" evidence="4">
    <location>
        <begin position="158"/>
        <end position="211"/>
    </location>
</feature>
<protein>
    <recommendedName>
        <fullName evidence="4">VRR-NUC domain-containing protein</fullName>
    </recommendedName>
</protein>
<sequence length="213" mass="24064">MQYGAGEYELVFRRLTGTSTIEGEGRTYLEKDWATDTASYPGSFESPETYEYCYEGDAVNAEDLVSTYLTECLGGLVINIDSTRNRPVLDGEQFVESAWETDNLDEHGRFSRVRFADAIERGLREIAGPMRTDTSETVLTEIFDRTEPLERLREALGFSGAPDLVGIDQQLFGGPVLVEVKAHTDQFQDTQEHWMGTFRNLFTDVYVCEVRPA</sequence>
<dbReference type="KEGG" id="hgi:ABY42_05620"/>
<dbReference type="GO" id="GO:0016788">
    <property type="term" value="F:hydrolase activity, acting on ester bonds"/>
    <property type="evidence" value="ECO:0007669"/>
    <property type="project" value="InterPro"/>
</dbReference>
<dbReference type="Proteomes" id="UP000066124">
    <property type="component" value="Chromosome"/>
</dbReference>
<dbReference type="Pfam" id="PF08774">
    <property type="entry name" value="VRR_NUC"/>
    <property type="match status" value="1"/>
</dbReference>
<evidence type="ECO:0000256" key="2">
    <source>
        <dbReference type="ARBA" id="ARBA00022722"/>
    </source>
</evidence>
<dbReference type="EMBL" id="CP011947">
    <property type="protein sequence ID" value="AKU07246.1"/>
    <property type="molecule type" value="Genomic_DNA"/>
</dbReference>
<dbReference type="RefSeq" id="WP_050458911.1">
    <property type="nucleotide sequence ID" value="NZ_CP011947.1"/>
</dbReference>
<keyword evidence="2" id="KW-0540">Nuclease</keyword>